<evidence type="ECO:0000313" key="3">
    <source>
        <dbReference type="Proteomes" id="UP001630127"/>
    </source>
</evidence>
<dbReference type="PANTHER" id="PTHR46936">
    <property type="entry name" value="ARABINOSYLTRANSFERASE XEG113"/>
    <property type="match status" value="1"/>
</dbReference>
<protein>
    <recommendedName>
        <fullName evidence="1">RNase H type-1 domain-containing protein</fullName>
    </recommendedName>
</protein>
<dbReference type="PANTHER" id="PTHR46936:SF1">
    <property type="entry name" value="ARABINOSYLTRANSFERASE XEG113"/>
    <property type="match status" value="1"/>
</dbReference>
<gene>
    <name evidence="2" type="ORF">ACH5RR_025460</name>
</gene>
<name>A0ABD2YZQ0_9GENT</name>
<sequence>MTDFTEQVKRIPYDEGTETMAMLIGVKFATDSGIEEMELEGDCLQLVPTVVNDSLENWKQVDAAYNIGSSVEEHSGLSYAYDGDLKIGCFQASIFCGGHTYFIQAMSQQLRLESYAVHATFNFLVNAMLMDLPNDAYGPLIRFREYSLFDNLFMPRR</sequence>
<organism evidence="2 3">
    <name type="scientific">Cinchona calisaya</name>
    <dbReference type="NCBI Taxonomy" id="153742"/>
    <lineage>
        <taxon>Eukaryota</taxon>
        <taxon>Viridiplantae</taxon>
        <taxon>Streptophyta</taxon>
        <taxon>Embryophyta</taxon>
        <taxon>Tracheophyta</taxon>
        <taxon>Spermatophyta</taxon>
        <taxon>Magnoliopsida</taxon>
        <taxon>eudicotyledons</taxon>
        <taxon>Gunneridae</taxon>
        <taxon>Pentapetalae</taxon>
        <taxon>asterids</taxon>
        <taxon>lamiids</taxon>
        <taxon>Gentianales</taxon>
        <taxon>Rubiaceae</taxon>
        <taxon>Cinchonoideae</taxon>
        <taxon>Cinchoneae</taxon>
        <taxon>Cinchona</taxon>
    </lineage>
</organism>
<dbReference type="EMBL" id="JBJUIK010000011">
    <property type="protein sequence ID" value="KAL3512743.1"/>
    <property type="molecule type" value="Genomic_DNA"/>
</dbReference>
<proteinExistence type="predicted"/>
<dbReference type="InterPro" id="IPR053250">
    <property type="entry name" value="Glycosyltransferase_77"/>
</dbReference>
<accession>A0ABD2YZQ0</accession>
<evidence type="ECO:0000313" key="2">
    <source>
        <dbReference type="EMBL" id="KAL3512743.1"/>
    </source>
</evidence>
<keyword evidence="3" id="KW-1185">Reference proteome</keyword>
<reference evidence="2 3" key="1">
    <citation type="submission" date="2024-11" db="EMBL/GenBank/DDBJ databases">
        <title>A near-complete genome assembly of Cinchona calisaya.</title>
        <authorList>
            <person name="Lian D.C."/>
            <person name="Zhao X.W."/>
            <person name="Wei L."/>
        </authorList>
    </citation>
    <scope>NUCLEOTIDE SEQUENCE [LARGE SCALE GENOMIC DNA]</scope>
    <source>
        <tissue evidence="2">Nenye</tissue>
    </source>
</reference>
<comment type="caution">
    <text evidence="2">The sequence shown here is derived from an EMBL/GenBank/DDBJ whole genome shotgun (WGS) entry which is preliminary data.</text>
</comment>
<evidence type="ECO:0000259" key="1">
    <source>
        <dbReference type="Pfam" id="PF13456"/>
    </source>
</evidence>
<feature type="domain" description="RNase H type-1" evidence="1">
    <location>
        <begin position="15"/>
        <end position="63"/>
    </location>
</feature>
<dbReference type="InterPro" id="IPR002156">
    <property type="entry name" value="RNaseH_domain"/>
</dbReference>
<dbReference type="Pfam" id="PF13456">
    <property type="entry name" value="RVT_3"/>
    <property type="match status" value="1"/>
</dbReference>
<dbReference type="AlphaFoldDB" id="A0ABD2YZQ0"/>
<dbReference type="Proteomes" id="UP001630127">
    <property type="component" value="Unassembled WGS sequence"/>
</dbReference>